<evidence type="ECO:0000313" key="1">
    <source>
        <dbReference type="EMBL" id="KPQ33179.1"/>
    </source>
</evidence>
<gene>
    <name evidence="1" type="ORF">HLUCCA11_19435</name>
</gene>
<dbReference type="InterPro" id="IPR019117">
    <property type="entry name" value="CRISPR-assoc_protein_Cmr3"/>
</dbReference>
<evidence type="ECO:0008006" key="3">
    <source>
        <dbReference type="Google" id="ProtNLM"/>
    </source>
</evidence>
<dbReference type="Gene3D" id="3.30.70.2940">
    <property type="match status" value="1"/>
</dbReference>
<dbReference type="PATRIC" id="fig|1666911.3.peg.2177"/>
<dbReference type="Proteomes" id="UP000050465">
    <property type="component" value="Unassembled WGS sequence"/>
</dbReference>
<dbReference type="Pfam" id="PF09700">
    <property type="entry name" value="Cas_Cmr3"/>
    <property type="match status" value="1"/>
</dbReference>
<dbReference type="EMBL" id="LJZR01000037">
    <property type="protein sequence ID" value="KPQ33179.1"/>
    <property type="molecule type" value="Genomic_DNA"/>
</dbReference>
<comment type="caution">
    <text evidence="1">The sequence shown here is derived from an EMBL/GenBank/DDBJ whole genome shotgun (WGS) entry which is preliminary data.</text>
</comment>
<proteinExistence type="predicted"/>
<protein>
    <recommendedName>
        <fullName evidence="3">CRISPR-associated protein Cmr3</fullName>
    </recommendedName>
</protein>
<reference evidence="1 2" key="1">
    <citation type="submission" date="2015-09" db="EMBL/GenBank/DDBJ databases">
        <title>Identification and resolution of microdiversity through metagenomic sequencing of parallel consortia.</title>
        <authorList>
            <person name="Nelson W.C."/>
            <person name="Romine M.F."/>
            <person name="Lindemann S.R."/>
        </authorList>
    </citation>
    <scope>NUCLEOTIDE SEQUENCE [LARGE SCALE GENOMIC DNA]</scope>
    <source>
        <strain evidence="1">Ana</strain>
    </source>
</reference>
<evidence type="ECO:0000313" key="2">
    <source>
        <dbReference type="Proteomes" id="UP000050465"/>
    </source>
</evidence>
<dbReference type="AlphaFoldDB" id="A0A0P8DAS3"/>
<dbReference type="STRING" id="1666911.HLUCCA11_19435"/>
<accession>A0A0P8DAS3</accession>
<name>A0A0P8DAS3_9CYAN</name>
<sequence length="391" mass="44027">MHWYTLTPLDVLLLRDAKPFTSGERAWASSTFPPNGQAIAGALRGLLGTQQHITLRGAFLCHQQTLYLPRPLNYVGAQRLTPVKWLQDHPCAFMKWDERKPAPLVLENRLEEEELAAQQQSHMVKPDPQLRQYLPAPMVMKLLKNQPLSDADWHCQGQERPYPWTVETRSHNALAVGTRQVKESDGYFVENAIRLDANWQLAIGLDAQTHALLQPQENALTMRLGGEGHRVILSAAPELTEQWAAISQQSNQNFASDTRSMAYLVTPGVFERKRKEQSTCRAYPWEWKLAHGDKDYGAKGKPGGNEEPRNLVSVATAKALPLAGRLRDPKGGSIPSPQVFAAPPGSAYYMERPQGLFQDLPQVNGKDNRPRPNKANTWRQLGYSELLWLSY</sequence>
<organism evidence="1 2">
    <name type="scientific">Phormidesmis priestleyi Ana</name>
    <dbReference type="NCBI Taxonomy" id="1666911"/>
    <lineage>
        <taxon>Bacteria</taxon>
        <taxon>Bacillati</taxon>
        <taxon>Cyanobacteriota</taxon>
        <taxon>Cyanophyceae</taxon>
        <taxon>Leptolyngbyales</taxon>
        <taxon>Leptolyngbyaceae</taxon>
        <taxon>Phormidesmis</taxon>
    </lineage>
</organism>